<dbReference type="GO" id="GO:0005886">
    <property type="term" value="C:plasma membrane"/>
    <property type="evidence" value="ECO:0007669"/>
    <property type="project" value="TreeGrafter"/>
</dbReference>
<keyword evidence="4 7" id="KW-0732">Signal</keyword>
<evidence type="ECO:0000256" key="4">
    <source>
        <dbReference type="ARBA" id="ARBA00022729"/>
    </source>
</evidence>
<dbReference type="NCBIfam" id="NF033814">
    <property type="entry name" value="copper_CopC"/>
    <property type="match status" value="1"/>
</dbReference>
<feature type="signal peptide" evidence="8">
    <location>
        <begin position="1"/>
        <end position="26"/>
    </location>
</feature>
<evidence type="ECO:0000313" key="10">
    <source>
        <dbReference type="EMBL" id="POF44078.1"/>
    </source>
</evidence>
<comment type="caution">
    <text evidence="10">The sequence shown here is derived from an EMBL/GenBank/DDBJ whole genome shotgun (WGS) entry which is preliminary data.</text>
</comment>
<evidence type="ECO:0000313" key="11">
    <source>
        <dbReference type="Proteomes" id="UP000237440"/>
    </source>
</evidence>
<dbReference type="PANTHER" id="PTHR34820:SF4">
    <property type="entry name" value="INNER MEMBRANE PROTEIN YEBZ"/>
    <property type="match status" value="1"/>
</dbReference>
<protein>
    <recommendedName>
        <fullName evidence="7">Copper resistance protein C</fullName>
    </recommendedName>
</protein>
<dbReference type="InterPro" id="IPR014755">
    <property type="entry name" value="Cu-Rt/internalin_Ig-like"/>
</dbReference>
<keyword evidence="3 7" id="KW-0479">Metal-binding</keyword>
<dbReference type="Pfam" id="PF04234">
    <property type="entry name" value="CopC"/>
    <property type="match status" value="1"/>
</dbReference>
<feature type="chain" id="PRO_5015695370" description="Copper resistance protein C" evidence="8">
    <location>
        <begin position="27"/>
        <end position="121"/>
    </location>
</feature>
<evidence type="ECO:0000256" key="3">
    <source>
        <dbReference type="ARBA" id="ARBA00022723"/>
    </source>
</evidence>
<dbReference type="InterPro" id="IPR032694">
    <property type="entry name" value="CopC/D"/>
</dbReference>
<evidence type="ECO:0000256" key="2">
    <source>
        <dbReference type="ARBA" id="ARBA00010509"/>
    </source>
</evidence>
<accession>A0A2S3VVV5</accession>
<dbReference type="AlphaFoldDB" id="A0A2S3VVV5"/>
<dbReference type="InterPro" id="IPR047685">
    <property type="entry name" value="CopC-like"/>
</dbReference>
<comment type="similarity">
    <text evidence="2 7">Belongs to the CopC family.</text>
</comment>
<dbReference type="SUPFAM" id="SSF81296">
    <property type="entry name" value="E set domains"/>
    <property type="match status" value="1"/>
</dbReference>
<reference evidence="11" key="1">
    <citation type="submission" date="2017-02" db="EMBL/GenBank/DDBJ databases">
        <authorList>
            <person name="Furmanczyk E.M."/>
        </authorList>
    </citation>
    <scope>NUCLEOTIDE SEQUENCE [LARGE SCALE GENOMIC DNA]</scope>
    <source>
        <strain evidence="11">AP3_22</strain>
    </source>
</reference>
<dbReference type="OrthoDB" id="9796814at2"/>
<dbReference type="GO" id="GO:0005507">
    <property type="term" value="F:copper ion binding"/>
    <property type="evidence" value="ECO:0007669"/>
    <property type="project" value="UniProtKB-UniRule"/>
</dbReference>
<dbReference type="InterPro" id="IPR007348">
    <property type="entry name" value="CopC_dom"/>
</dbReference>
<dbReference type="GO" id="GO:0042597">
    <property type="term" value="C:periplasmic space"/>
    <property type="evidence" value="ECO:0007669"/>
    <property type="project" value="UniProtKB-SubCell"/>
</dbReference>
<evidence type="ECO:0000256" key="6">
    <source>
        <dbReference type="ARBA" id="ARBA00023008"/>
    </source>
</evidence>
<evidence type="ECO:0000256" key="7">
    <source>
        <dbReference type="RuleBase" id="RU369037"/>
    </source>
</evidence>
<name>A0A2S3VVV5_9PSED</name>
<dbReference type="PANTHER" id="PTHR34820">
    <property type="entry name" value="INNER MEMBRANE PROTEIN YEBZ"/>
    <property type="match status" value="1"/>
</dbReference>
<sequence length="121" mass="12571">MLLKKTLTITALLGSLLAASSVLAHAHLKSQTPAADSTVTAPAQLRLEFSEGVEASFTKVTLTRDGAPVAVNALTTEGSDKKILIVTPAAPLTAGAYKVEWHAVSVDTHKSEGAYAFKVGQ</sequence>
<evidence type="ECO:0000256" key="5">
    <source>
        <dbReference type="ARBA" id="ARBA00022764"/>
    </source>
</evidence>
<dbReference type="Gene3D" id="2.60.40.1220">
    <property type="match status" value="1"/>
</dbReference>
<evidence type="ECO:0000256" key="1">
    <source>
        <dbReference type="ARBA" id="ARBA00004418"/>
    </source>
</evidence>
<comment type="function">
    <text evidence="7">Involved in copper resistance.</text>
</comment>
<dbReference type="RefSeq" id="WP_103393696.1">
    <property type="nucleotide sequence ID" value="NZ_MUJK01000001.1"/>
</dbReference>
<evidence type="ECO:0000256" key="8">
    <source>
        <dbReference type="SAM" id="SignalP"/>
    </source>
</evidence>
<proteinExistence type="inferred from homology"/>
<dbReference type="Proteomes" id="UP000237440">
    <property type="component" value="Unassembled WGS sequence"/>
</dbReference>
<dbReference type="InterPro" id="IPR014756">
    <property type="entry name" value="Ig_E-set"/>
</dbReference>
<comment type="subcellular location">
    <subcellularLocation>
        <location evidence="1 7">Periplasm</location>
    </subcellularLocation>
</comment>
<keyword evidence="6 7" id="KW-0186">Copper</keyword>
<keyword evidence="11" id="KW-1185">Reference proteome</keyword>
<dbReference type="GO" id="GO:0046688">
    <property type="term" value="P:response to copper ion"/>
    <property type="evidence" value="ECO:0007669"/>
    <property type="project" value="UniProtKB-UniRule"/>
</dbReference>
<evidence type="ECO:0000259" key="9">
    <source>
        <dbReference type="Pfam" id="PF04234"/>
    </source>
</evidence>
<gene>
    <name evidence="10" type="ORF">B0D71_04600</name>
</gene>
<feature type="domain" description="CopC" evidence="9">
    <location>
        <begin position="25"/>
        <end position="119"/>
    </location>
</feature>
<keyword evidence="5 7" id="KW-0574">Periplasm</keyword>
<dbReference type="GO" id="GO:0006825">
    <property type="term" value="P:copper ion transport"/>
    <property type="evidence" value="ECO:0007669"/>
    <property type="project" value="InterPro"/>
</dbReference>
<dbReference type="EMBL" id="MUJK01000001">
    <property type="protein sequence ID" value="POF44078.1"/>
    <property type="molecule type" value="Genomic_DNA"/>
</dbReference>
<organism evidence="10 11">
    <name type="scientific">Pseudomonas laurylsulfativorans</name>
    <dbReference type="NCBI Taxonomy" id="1943631"/>
    <lineage>
        <taxon>Bacteria</taxon>
        <taxon>Pseudomonadati</taxon>
        <taxon>Pseudomonadota</taxon>
        <taxon>Gammaproteobacteria</taxon>
        <taxon>Pseudomonadales</taxon>
        <taxon>Pseudomonadaceae</taxon>
        <taxon>Pseudomonas</taxon>
    </lineage>
</organism>